<evidence type="ECO:0000313" key="1">
    <source>
        <dbReference type="EMBL" id="CAG6729507.1"/>
    </source>
</evidence>
<dbReference type="EMBL" id="HBUF01207212">
    <property type="protein sequence ID" value="CAG6664217.1"/>
    <property type="molecule type" value="Transcribed_RNA"/>
</dbReference>
<protein>
    <submittedName>
        <fullName evidence="1">Uncharacterized protein</fullName>
    </submittedName>
</protein>
<sequence>MLHKRRLLLTQVQVIPVLVRIVSNAVLMQQVFPEVGPVAQDLVTEITLGFPCMKMAVSSQVTQVFVAGSTDITLEPLLIVQLDADIIVIVIDNGYVGLGGDFC</sequence>
<name>A0A8D9DU95_9HEMI</name>
<accession>A0A8D9DU95</accession>
<dbReference type="EMBL" id="HBUF01379044">
    <property type="protein sequence ID" value="CAG6729507.1"/>
    <property type="molecule type" value="Transcribed_RNA"/>
</dbReference>
<reference evidence="1" key="1">
    <citation type="submission" date="2021-05" db="EMBL/GenBank/DDBJ databases">
        <authorList>
            <person name="Alioto T."/>
            <person name="Alioto T."/>
            <person name="Gomez Garrido J."/>
        </authorList>
    </citation>
    <scope>NUCLEOTIDE SEQUENCE</scope>
</reference>
<organism evidence="1">
    <name type="scientific">Cacopsylla melanoneura</name>
    <dbReference type="NCBI Taxonomy" id="428564"/>
    <lineage>
        <taxon>Eukaryota</taxon>
        <taxon>Metazoa</taxon>
        <taxon>Ecdysozoa</taxon>
        <taxon>Arthropoda</taxon>
        <taxon>Hexapoda</taxon>
        <taxon>Insecta</taxon>
        <taxon>Pterygota</taxon>
        <taxon>Neoptera</taxon>
        <taxon>Paraneoptera</taxon>
        <taxon>Hemiptera</taxon>
        <taxon>Sternorrhyncha</taxon>
        <taxon>Psylloidea</taxon>
        <taxon>Psyllidae</taxon>
        <taxon>Psyllinae</taxon>
        <taxon>Cacopsylla</taxon>
    </lineage>
</organism>
<dbReference type="EMBL" id="HBUF01379045">
    <property type="protein sequence ID" value="CAG6729508.1"/>
    <property type="molecule type" value="Transcribed_RNA"/>
</dbReference>
<dbReference type="AlphaFoldDB" id="A0A8D9DU95"/>
<proteinExistence type="predicted"/>
<dbReference type="EMBL" id="HBUF01552118">
    <property type="protein sequence ID" value="CAG6759278.1"/>
    <property type="molecule type" value="Transcribed_RNA"/>
</dbReference>